<name>A0A386UVB3_9RHOB</name>
<feature type="region of interest" description="Disordered" evidence="3">
    <location>
        <begin position="33"/>
        <end position="57"/>
    </location>
</feature>
<accession>A0A386UVB3</accession>
<sequence length="249" mass="26903">MLLKNQLNNTTRSGLHLAAPLLRGSIFSFFASKPPDEHKPPMPRTLNSANSTDRMPGQATGKERILASAMLLFARMPYSDTSLRDIAAAAGVDVAYVHRAFGSKAEIFRQALLALAPLDDIAAGDPDGATMINRICDLAFLRDPRKVEDVRPLHLLTQSSLCSEARAIIAQFFGTSLALPLSRAFGHADPGRAHFALSLLSGFVTHRAIFGPADLLAIPEADQRQMLQTALMNAMLPGCSDGVFGWRPI</sequence>
<dbReference type="InterPro" id="IPR001647">
    <property type="entry name" value="HTH_TetR"/>
</dbReference>
<gene>
    <name evidence="5" type="ORF">PY32053_04252</name>
</gene>
<dbReference type="Pfam" id="PF00440">
    <property type="entry name" value="TetR_N"/>
    <property type="match status" value="1"/>
</dbReference>
<dbReference type="SUPFAM" id="SSF46689">
    <property type="entry name" value="Homeodomain-like"/>
    <property type="match status" value="1"/>
</dbReference>
<evidence type="ECO:0000259" key="4">
    <source>
        <dbReference type="PROSITE" id="PS50977"/>
    </source>
</evidence>
<evidence type="ECO:0000256" key="3">
    <source>
        <dbReference type="SAM" id="MobiDB-lite"/>
    </source>
</evidence>
<dbReference type="EMBL" id="CP031081">
    <property type="protein sequence ID" value="AYF03782.1"/>
    <property type="molecule type" value="Genomic_DNA"/>
</dbReference>
<protein>
    <submittedName>
        <fullName evidence="5">TetR/AcrR family transcriptional regulator</fullName>
    </submittedName>
</protein>
<reference evidence="6" key="1">
    <citation type="submission" date="2018-07" db="EMBL/GenBank/DDBJ databases">
        <title>Genome Structure of the Opportunistic Pathogen Paracoccus yeei (Alphaproteobacteria) and Identification of Putative Virulence Factors.</title>
        <authorList>
            <person name="Lasek R."/>
            <person name="Szuplewska M."/>
            <person name="Mitura M."/>
            <person name="Decewicz P."/>
            <person name="Chmielowska C."/>
            <person name="Pawlot A."/>
            <person name="Sentkowska D."/>
            <person name="Czarnecki J."/>
            <person name="Bartosik D."/>
        </authorList>
    </citation>
    <scope>NUCLEOTIDE SEQUENCE [LARGE SCALE GENOMIC DNA]</scope>
    <source>
        <strain evidence="6">CCUG 32053</strain>
        <plasmid evidence="6">pyee3</plasmid>
    </source>
</reference>
<evidence type="ECO:0000256" key="1">
    <source>
        <dbReference type="ARBA" id="ARBA00023125"/>
    </source>
</evidence>
<feature type="DNA-binding region" description="H-T-H motif" evidence="2">
    <location>
        <begin position="82"/>
        <end position="101"/>
    </location>
</feature>
<keyword evidence="1 2" id="KW-0238">DNA-binding</keyword>
<keyword evidence="5" id="KW-0614">Plasmid</keyword>
<evidence type="ECO:0000256" key="2">
    <source>
        <dbReference type="PROSITE-ProRule" id="PRU00335"/>
    </source>
</evidence>
<dbReference type="AlphaFoldDB" id="A0A386UVB3"/>
<evidence type="ECO:0000313" key="6">
    <source>
        <dbReference type="Proteomes" id="UP000272010"/>
    </source>
</evidence>
<dbReference type="Gene3D" id="1.10.357.10">
    <property type="entry name" value="Tetracycline Repressor, domain 2"/>
    <property type="match status" value="1"/>
</dbReference>
<evidence type="ECO:0000313" key="5">
    <source>
        <dbReference type="EMBL" id="AYF03782.1"/>
    </source>
</evidence>
<organism evidence="5 6">
    <name type="scientific">Paracoccus yeei</name>
    <dbReference type="NCBI Taxonomy" id="147645"/>
    <lineage>
        <taxon>Bacteria</taxon>
        <taxon>Pseudomonadati</taxon>
        <taxon>Pseudomonadota</taxon>
        <taxon>Alphaproteobacteria</taxon>
        <taxon>Rhodobacterales</taxon>
        <taxon>Paracoccaceae</taxon>
        <taxon>Paracoccus</taxon>
    </lineage>
</organism>
<proteinExistence type="predicted"/>
<dbReference type="GO" id="GO:0003677">
    <property type="term" value="F:DNA binding"/>
    <property type="evidence" value="ECO:0007669"/>
    <property type="project" value="UniProtKB-UniRule"/>
</dbReference>
<dbReference type="PROSITE" id="PS50977">
    <property type="entry name" value="HTH_TETR_2"/>
    <property type="match status" value="1"/>
</dbReference>
<feature type="domain" description="HTH tetR-type" evidence="4">
    <location>
        <begin position="59"/>
        <end position="119"/>
    </location>
</feature>
<dbReference type="Proteomes" id="UP000272010">
    <property type="component" value="Plasmid pYEE3"/>
</dbReference>
<dbReference type="InterPro" id="IPR009057">
    <property type="entry name" value="Homeodomain-like_sf"/>
</dbReference>
<geneLocation type="plasmid" evidence="6">
    <name>pyee3</name>
</geneLocation>